<dbReference type="RefSeq" id="XP_038782549.1">
    <property type="nucleotide sequence ID" value="XM_038934748.1"/>
</dbReference>
<gene>
    <name evidence="2" type="ORF">GT037_009701</name>
</gene>
<evidence type="ECO:0000256" key="1">
    <source>
        <dbReference type="SAM" id="SignalP"/>
    </source>
</evidence>
<evidence type="ECO:0008006" key="4">
    <source>
        <dbReference type="Google" id="ProtNLM"/>
    </source>
</evidence>
<keyword evidence="3" id="KW-1185">Reference proteome</keyword>
<protein>
    <recommendedName>
        <fullName evidence="4">Secreted protein</fullName>
    </recommendedName>
</protein>
<feature type="chain" id="PRO_5034492433" description="Secreted protein" evidence="1">
    <location>
        <begin position="21"/>
        <end position="65"/>
    </location>
</feature>
<dbReference type="Proteomes" id="UP000596902">
    <property type="component" value="Unassembled WGS sequence"/>
</dbReference>
<keyword evidence="1" id="KW-0732">Signal</keyword>
<organism evidence="2 3">
    <name type="scientific">Alternaria burnsii</name>
    <dbReference type="NCBI Taxonomy" id="1187904"/>
    <lineage>
        <taxon>Eukaryota</taxon>
        <taxon>Fungi</taxon>
        <taxon>Dikarya</taxon>
        <taxon>Ascomycota</taxon>
        <taxon>Pezizomycotina</taxon>
        <taxon>Dothideomycetes</taxon>
        <taxon>Pleosporomycetidae</taxon>
        <taxon>Pleosporales</taxon>
        <taxon>Pleosporineae</taxon>
        <taxon>Pleosporaceae</taxon>
        <taxon>Alternaria</taxon>
        <taxon>Alternaria sect. Alternaria</taxon>
    </lineage>
</organism>
<dbReference type="AlphaFoldDB" id="A0A8H7EC56"/>
<evidence type="ECO:0000313" key="2">
    <source>
        <dbReference type="EMBL" id="KAF7672191.1"/>
    </source>
</evidence>
<reference evidence="2" key="1">
    <citation type="submission" date="2020-01" db="EMBL/GenBank/DDBJ databases">
        <authorList>
            <person name="Feng Z.H.Z."/>
        </authorList>
    </citation>
    <scope>NUCLEOTIDE SEQUENCE</scope>
    <source>
        <strain evidence="2">CBS107.38</strain>
    </source>
</reference>
<comment type="caution">
    <text evidence="2">The sequence shown here is derived from an EMBL/GenBank/DDBJ whole genome shotgun (WGS) entry which is preliminary data.</text>
</comment>
<name>A0A8H7EC56_9PLEO</name>
<feature type="signal peptide" evidence="1">
    <location>
        <begin position="1"/>
        <end position="20"/>
    </location>
</feature>
<dbReference type="EMBL" id="JAAABM010000017">
    <property type="protein sequence ID" value="KAF7672191.1"/>
    <property type="molecule type" value="Genomic_DNA"/>
</dbReference>
<dbReference type="GeneID" id="62207926"/>
<proteinExistence type="predicted"/>
<sequence length="65" mass="7093">MIAGQGCSALLIALASYCTSIHHQNSAHKPSVHARLSICRDISILVVLQVPKQPDVDVYLRSPNR</sequence>
<evidence type="ECO:0000313" key="3">
    <source>
        <dbReference type="Proteomes" id="UP000596902"/>
    </source>
</evidence>
<reference evidence="2" key="2">
    <citation type="submission" date="2020-08" db="EMBL/GenBank/DDBJ databases">
        <title>Draft Genome Sequence of Cumin Blight Pathogen Alternaria burnsii.</title>
        <authorList>
            <person name="Feng Z."/>
        </authorList>
    </citation>
    <scope>NUCLEOTIDE SEQUENCE</scope>
    <source>
        <strain evidence="2">CBS107.38</strain>
    </source>
</reference>
<accession>A0A8H7EC56</accession>